<gene>
    <name evidence="2" type="ORF">PAERUG_P19_London_7_VIM_2_05_10_04468</name>
</gene>
<protein>
    <recommendedName>
        <fullName evidence="1">MBG domain-containing protein</fullName>
    </recommendedName>
</protein>
<feature type="domain" description="MBG" evidence="1">
    <location>
        <begin position="240"/>
        <end position="314"/>
    </location>
</feature>
<organism evidence="2 3">
    <name type="scientific">Pseudomonas aeruginosa</name>
    <dbReference type="NCBI Taxonomy" id="287"/>
    <lineage>
        <taxon>Bacteria</taxon>
        <taxon>Pseudomonadati</taxon>
        <taxon>Pseudomonadota</taxon>
        <taxon>Gammaproteobacteria</taxon>
        <taxon>Pseudomonadales</taxon>
        <taxon>Pseudomonadaceae</taxon>
        <taxon>Pseudomonas</taxon>
    </lineage>
</organism>
<dbReference type="Proteomes" id="UP000045039">
    <property type="component" value="Unassembled WGS sequence"/>
</dbReference>
<sequence length="514" mass="52947">MIADAKTKVYGDADPSLTYQVSGLKNGDTAGSILTGGLNRAAGENVGVYGINQGDLALNSGNYDLSYQGNNLTITKALLNVIADAKTKVYGDADPSLTYQVSGLKNGDTAGSILTGGLNRAAGENVGVYGINQGDLALNSGNYDLSYQGNNLTITKALLNVIADAKTKVYGDADPSLTYQVSGLKNGDTAGAVLNGGGLVRVSGENVGNYAIQQGGLGLVSGNYDLAYQGNNLTITKALLNVIADGKTKVYGDADPSLTYQVSGLKNGDSAGSILTGGLNRAAGENVGVYGINQGGLVLTSGNYDLAYQGNDLTITKALLNVFADAKSKQVGTADPALTYQVSGLKNGDSAGQVLAGGLGRVGGEAVGQYDILQGGLALTSGNYQLNYQGNLLSILPLPVTPGDLGQLAALSDLRELQKGRDPDTPGDAVYRTTTLENPFLENPFLRAYALGMDVSDPNLLPATAAGPAEDASAKRVGQFTDRPLRAEAESGAGCSNQSYLADYWSCFNKPLNF</sequence>
<feature type="domain" description="MBG" evidence="1">
    <location>
        <begin position="3"/>
        <end position="73"/>
    </location>
</feature>
<dbReference type="InterPro" id="IPR041286">
    <property type="entry name" value="MBG_2"/>
</dbReference>
<evidence type="ECO:0000259" key="1">
    <source>
        <dbReference type="Pfam" id="PF18676"/>
    </source>
</evidence>
<evidence type="ECO:0000313" key="2">
    <source>
        <dbReference type="EMBL" id="CRP44196.1"/>
    </source>
</evidence>
<comment type="caution">
    <text evidence="2">The sequence shown here is derived from an EMBL/GenBank/DDBJ whole genome shotgun (WGS) entry which is preliminary data.</text>
</comment>
<dbReference type="AlphaFoldDB" id="A0A9P1VZB8"/>
<feature type="domain" description="MBG" evidence="1">
    <location>
        <begin position="79"/>
        <end position="153"/>
    </location>
</feature>
<dbReference type="EMBL" id="CVVU01000223">
    <property type="protein sequence ID" value="CRP44196.1"/>
    <property type="molecule type" value="Genomic_DNA"/>
</dbReference>
<name>A0A9P1VZB8_PSEAI</name>
<dbReference type="Pfam" id="PF18676">
    <property type="entry name" value="MBG_2"/>
    <property type="match status" value="5"/>
</dbReference>
<reference evidence="3" key="1">
    <citation type="submission" date="2015-06" db="EMBL/GenBank/DDBJ databases">
        <authorList>
            <person name="Radhakrishnan Rajesh"/>
            <person name="Underwood Anthony"/>
            <person name="Al-Shahib Ali"/>
        </authorList>
    </citation>
    <scope>NUCLEOTIDE SEQUENCE [LARGE SCALE GENOMIC DNA]</scope>
    <source>
        <strain evidence="3">P19_London_7_VIM_2_05_10</strain>
    </source>
</reference>
<feature type="domain" description="MBG" evidence="1">
    <location>
        <begin position="159"/>
        <end position="234"/>
    </location>
</feature>
<dbReference type="Gene3D" id="3.30.160.710">
    <property type="match status" value="3"/>
</dbReference>
<accession>A0A9P1VZB8</accession>
<feature type="domain" description="MBG" evidence="1">
    <location>
        <begin position="320"/>
        <end position="393"/>
    </location>
</feature>
<evidence type="ECO:0000313" key="3">
    <source>
        <dbReference type="Proteomes" id="UP000045039"/>
    </source>
</evidence>
<proteinExistence type="predicted"/>